<feature type="non-terminal residue" evidence="1">
    <location>
        <position position="63"/>
    </location>
</feature>
<dbReference type="Proteomes" id="UP001642464">
    <property type="component" value="Unassembled WGS sequence"/>
</dbReference>
<protein>
    <submittedName>
        <fullName evidence="1">Uncharacterized protein</fullName>
    </submittedName>
</protein>
<reference evidence="1 2" key="1">
    <citation type="submission" date="2024-02" db="EMBL/GenBank/DDBJ databases">
        <authorList>
            <person name="Chen Y."/>
            <person name="Shah S."/>
            <person name="Dougan E. K."/>
            <person name="Thang M."/>
            <person name="Chan C."/>
        </authorList>
    </citation>
    <scope>NUCLEOTIDE SEQUENCE [LARGE SCALE GENOMIC DNA]</scope>
</reference>
<evidence type="ECO:0000313" key="1">
    <source>
        <dbReference type="EMBL" id="CAK9112305.1"/>
    </source>
</evidence>
<comment type="caution">
    <text evidence="1">The sequence shown here is derived from an EMBL/GenBank/DDBJ whole genome shotgun (WGS) entry which is preliminary data.</text>
</comment>
<feature type="non-terminal residue" evidence="1">
    <location>
        <position position="1"/>
    </location>
</feature>
<sequence length="63" mass="7170">VVLPEDLRVAQVFFLQLIVFGQDFLASLNKPKKHSKCDLCGYTSEQKPWHRVKTVGRAGRGEK</sequence>
<dbReference type="EMBL" id="CAXAMM010043909">
    <property type="protein sequence ID" value="CAK9112305.1"/>
    <property type="molecule type" value="Genomic_DNA"/>
</dbReference>
<organism evidence="1 2">
    <name type="scientific">Durusdinium trenchii</name>
    <dbReference type="NCBI Taxonomy" id="1381693"/>
    <lineage>
        <taxon>Eukaryota</taxon>
        <taxon>Sar</taxon>
        <taxon>Alveolata</taxon>
        <taxon>Dinophyceae</taxon>
        <taxon>Suessiales</taxon>
        <taxon>Symbiodiniaceae</taxon>
        <taxon>Durusdinium</taxon>
    </lineage>
</organism>
<gene>
    <name evidence="1" type="ORF">SCF082_LOCUS52073</name>
</gene>
<proteinExistence type="predicted"/>
<accession>A0ABP0SJB3</accession>
<keyword evidence="2" id="KW-1185">Reference proteome</keyword>
<name>A0ABP0SJB3_9DINO</name>
<evidence type="ECO:0000313" key="2">
    <source>
        <dbReference type="Proteomes" id="UP001642464"/>
    </source>
</evidence>